<keyword evidence="3" id="KW-1185">Reference proteome</keyword>
<keyword evidence="1" id="KW-1133">Transmembrane helix</keyword>
<keyword evidence="1" id="KW-0812">Transmembrane</keyword>
<reference evidence="2 3" key="1">
    <citation type="submission" date="2018-09" db="EMBL/GenBank/DDBJ databases">
        <title>Genomic Encyclopedia of Archaeal and Bacterial Type Strains, Phase II (KMG-II): from individual species to whole genera.</title>
        <authorList>
            <person name="Goeker M."/>
        </authorList>
    </citation>
    <scope>NUCLEOTIDE SEQUENCE [LARGE SCALE GENOMIC DNA]</scope>
    <source>
        <strain evidence="2 3">DSM 27148</strain>
    </source>
</reference>
<evidence type="ECO:0000313" key="2">
    <source>
        <dbReference type="EMBL" id="RKD91375.1"/>
    </source>
</evidence>
<feature type="transmembrane region" description="Helical" evidence="1">
    <location>
        <begin position="53"/>
        <end position="75"/>
    </location>
</feature>
<dbReference type="EMBL" id="RAPN01000001">
    <property type="protein sequence ID" value="RKD91375.1"/>
    <property type="molecule type" value="Genomic_DNA"/>
</dbReference>
<feature type="transmembrane region" description="Helical" evidence="1">
    <location>
        <begin position="126"/>
        <end position="145"/>
    </location>
</feature>
<dbReference type="Proteomes" id="UP000283387">
    <property type="component" value="Unassembled WGS sequence"/>
</dbReference>
<name>A0A419W7F1_9BACT</name>
<accession>A0A419W7F1</accession>
<evidence type="ECO:0000313" key="3">
    <source>
        <dbReference type="Proteomes" id="UP000283387"/>
    </source>
</evidence>
<feature type="transmembrane region" description="Helical" evidence="1">
    <location>
        <begin position="157"/>
        <end position="176"/>
    </location>
</feature>
<dbReference type="AlphaFoldDB" id="A0A419W7F1"/>
<feature type="transmembrane region" description="Helical" evidence="1">
    <location>
        <begin position="12"/>
        <end position="33"/>
    </location>
</feature>
<evidence type="ECO:0000256" key="1">
    <source>
        <dbReference type="SAM" id="Phobius"/>
    </source>
</evidence>
<feature type="transmembrane region" description="Helical" evidence="1">
    <location>
        <begin position="87"/>
        <end position="106"/>
    </location>
</feature>
<dbReference type="OrthoDB" id="850482at2"/>
<gene>
    <name evidence="2" type="ORF">BC643_1728</name>
</gene>
<sequence>MKLKIKATRVFRLLLAIMVILLVANCIVVWLKVSTGDGSHSYIKLFDFNKESNVPTFFSSMLLLLTALLLFYIGFVHQSQESRLKRYWFGLAVGFLYMSIDESAQIHEVVNGLIQMKFNLTGFFHYAWVLPFGIIASIVGVVYLIKFLPFIPGRIRTLFWISGGIYVAGAIGFEMIGGKVEDSGGSDVLYAVLYTFEEFFEMLGVSLFLYALLIYVQDELRVTIKTKKSLVSDTVFPQK</sequence>
<comment type="caution">
    <text evidence="2">The sequence shown here is derived from an EMBL/GenBank/DDBJ whole genome shotgun (WGS) entry which is preliminary data.</text>
</comment>
<dbReference type="RefSeq" id="WP_120272681.1">
    <property type="nucleotide sequence ID" value="NZ_RAPN01000001.1"/>
</dbReference>
<proteinExistence type="predicted"/>
<organism evidence="2 3">
    <name type="scientific">Mangrovibacterium diazotrophicum</name>
    <dbReference type="NCBI Taxonomy" id="1261403"/>
    <lineage>
        <taxon>Bacteria</taxon>
        <taxon>Pseudomonadati</taxon>
        <taxon>Bacteroidota</taxon>
        <taxon>Bacteroidia</taxon>
        <taxon>Marinilabiliales</taxon>
        <taxon>Prolixibacteraceae</taxon>
        <taxon>Mangrovibacterium</taxon>
    </lineage>
</organism>
<feature type="transmembrane region" description="Helical" evidence="1">
    <location>
        <begin position="188"/>
        <end position="216"/>
    </location>
</feature>
<keyword evidence="1" id="KW-0472">Membrane</keyword>
<protein>
    <submittedName>
        <fullName evidence="2">Uncharacterized protein</fullName>
    </submittedName>
</protein>